<accession>A0A6C0EBT5</accession>
<reference evidence="1" key="1">
    <citation type="journal article" date="2020" name="Nature">
        <title>Giant virus diversity and host interactions through global metagenomics.</title>
        <authorList>
            <person name="Schulz F."/>
            <person name="Roux S."/>
            <person name="Paez-Espino D."/>
            <person name="Jungbluth S."/>
            <person name="Walsh D.A."/>
            <person name="Denef V.J."/>
            <person name="McMahon K.D."/>
            <person name="Konstantinidis K.T."/>
            <person name="Eloe-Fadrosh E.A."/>
            <person name="Kyrpides N.C."/>
            <person name="Woyke T."/>
        </authorList>
    </citation>
    <scope>NUCLEOTIDE SEQUENCE</scope>
    <source>
        <strain evidence="1">GVMAG-M-3300023179-27</strain>
    </source>
</reference>
<dbReference type="InterPro" id="IPR052968">
    <property type="entry name" value="Nucleotide_metab_enz"/>
</dbReference>
<dbReference type="PANTHER" id="PTHR42146:SF1">
    <property type="entry name" value="OLIGORIBONUCLEASE NRNB"/>
    <property type="match status" value="1"/>
</dbReference>
<dbReference type="AlphaFoldDB" id="A0A6C0EBT5"/>
<dbReference type="Gene3D" id="3.10.310.30">
    <property type="match status" value="1"/>
</dbReference>
<dbReference type="InterPro" id="IPR038763">
    <property type="entry name" value="DHH_sf"/>
</dbReference>
<protein>
    <submittedName>
        <fullName evidence="1">Uncharacterized protein</fullName>
    </submittedName>
</protein>
<dbReference type="SUPFAM" id="SSF64182">
    <property type="entry name" value="DHH phosphoesterases"/>
    <property type="match status" value="1"/>
</dbReference>
<sequence>MYDYVIFHKNCFDGFTGFIILNGTNKIEKHASIYPDVPSAKNVPPNIENKNVIIIDVAYNYDVLKEIMTRAKSVLFIDHHVTIKEDVEKITKELNNKNHIVIYDDTQSGSTLTWKYFYPKKSRPLFIKYVDDNDTGQWRLKHTREFLSSLEVNYKTDLSHDNISKWNKLYDSSIVKKLIKLGKRYIEYKTYITEHNAKRYSLELFPSNKIYEEYTKYFSKPAQYKVALYCGSGCPSSTSLASKILESVKCDFVIMWTLNMEKKEYVLSFRSENVDVGEIASIFGGGGHKLAAACSFNINKFRIEDLFFENSLPRR</sequence>
<evidence type="ECO:0000313" key="1">
    <source>
        <dbReference type="EMBL" id="QHT25853.1"/>
    </source>
</evidence>
<dbReference type="PANTHER" id="PTHR42146">
    <property type="entry name" value="3',5'-CYCLIC-NUCLEOTIDE PHOSPHODIESTERASE"/>
    <property type="match status" value="1"/>
</dbReference>
<proteinExistence type="predicted"/>
<name>A0A6C0EBT5_9ZZZZ</name>
<organism evidence="1">
    <name type="scientific">viral metagenome</name>
    <dbReference type="NCBI Taxonomy" id="1070528"/>
    <lineage>
        <taxon>unclassified sequences</taxon>
        <taxon>metagenomes</taxon>
        <taxon>organismal metagenomes</taxon>
    </lineage>
</organism>
<dbReference type="EMBL" id="MN739775">
    <property type="protein sequence ID" value="QHT25853.1"/>
    <property type="molecule type" value="Genomic_DNA"/>
</dbReference>